<evidence type="ECO:0000256" key="2">
    <source>
        <dbReference type="ARBA" id="ARBA00022448"/>
    </source>
</evidence>
<feature type="transmembrane region" description="Helical" evidence="10">
    <location>
        <begin position="73"/>
        <end position="97"/>
    </location>
</feature>
<keyword evidence="6 10" id="KW-1133">Transmembrane helix</keyword>
<evidence type="ECO:0000256" key="3">
    <source>
        <dbReference type="ARBA" id="ARBA00022449"/>
    </source>
</evidence>
<keyword evidence="3" id="KW-0050">Antiport</keyword>
<keyword evidence="2" id="KW-0813">Transport</keyword>
<feature type="transmembrane region" description="Helical" evidence="10">
    <location>
        <begin position="340"/>
        <end position="361"/>
    </location>
</feature>
<evidence type="ECO:0000256" key="10">
    <source>
        <dbReference type="SAM" id="Phobius"/>
    </source>
</evidence>
<feature type="transmembrane region" description="Helical" evidence="10">
    <location>
        <begin position="178"/>
        <end position="198"/>
    </location>
</feature>
<gene>
    <name evidence="11" type="ORF">ACFPN2_21100</name>
</gene>
<dbReference type="InterPro" id="IPR048279">
    <property type="entry name" value="MdtK-like"/>
</dbReference>
<proteinExistence type="predicted"/>
<reference evidence="12" key="1">
    <citation type="journal article" date="2019" name="Int. J. Syst. Evol. Microbiol.">
        <title>The Global Catalogue of Microorganisms (GCM) 10K type strain sequencing project: providing services to taxonomists for standard genome sequencing and annotation.</title>
        <authorList>
            <consortium name="The Broad Institute Genomics Platform"/>
            <consortium name="The Broad Institute Genome Sequencing Center for Infectious Disease"/>
            <person name="Wu L."/>
            <person name="Ma J."/>
        </authorList>
    </citation>
    <scope>NUCLEOTIDE SEQUENCE [LARGE SCALE GENOMIC DNA]</scope>
    <source>
        <strain evidence="12">CGMCC 1.10759</strain>
    </source>
</reference>
<organism evidence="11 12">
    <name type="scientific">Steroidobacter flavus</name>
    <dbReference type="NCBI Taxonomy" id="1842136"/>
    <lineage>
        <taxon>Bacteria</taxon>
        <taxon>Pseudomonadati</taxon>
        <taxon>Pseudomonadota</taxon>
        <taxon>Gammaproteobacteria</taxon>
        <taxon>Steroidobacterales</taxon>
        <taxon>Steroidobacteraceae</taxon>
        <taxon>Steroidobacter</taxon>
    </lineage>
</organism>
<dbReference type="PANTHER" id="PTHR43298">
    <property type="entry name" value="MULTIDRUG RESISTANCE PROTEIN NORM-RELATED"/>
    <property type="match status" value="1"/>
</dbReference>
<dbReference type="Pfam" id="PF01554">
    <property type="entry name" value="MatE"/>
    <property type="match status" value="2"/>
</dbReference>
<protein>
    <recommendedName>
        <fullName evidence="9">Multidrug-efflux transporter</fullName>
    </recommendedName>
</protein>
<keyword evidence="7" id="KW-0406">Ion transport</keyword>
<dbReference type="InterPro" id="IPR002528">
    <property type="entry name" value="MATE_fam"/>
</dbReference>
<evidence type="ECO:0000313" key="11">
    <source>
        <dbReference type="EMBL" id="MFC4311610.1"/>
    </source>
</evidence>
<evidence type="ECO:0000313" key="12">
    <source>
        <dbReference type="Proteomes" id="UP001595904"/>
    </source>
</evidence>
<feature type="transmembrane region" description="Helical" evidence="10">
    <location>
        <begin position="263"/>
        <end position="282"/>
    </location>
</feature>
<dbReference type="Proteomes" id="UP001595904">
    <property type="component" value="Unassembled WGS sequence"/>
</dbReference>
<evidence type="ECO:0000256" key="5">
    <source>
        <dbReference type="ARBA" id="ARBA00022692"/>
    </source>
</evidence>
<evidence type="ECO:0000256" key="7">
    <source>
        <dbReference type="ARBA" id="ARBA00023065"/>
    </source>
</evidence>
<dbReference type="EMBL" id="JBHSDU010000005">
    <property type="protein sequence ID" value="MFC4311610.1"/>
    <property type="molecule type" value="Genomic_DNA"/>
</dbReference>
<feature type="transmembrane region" description="Helical" evidence="10">
    <location>
        <begin position="368"/>
        <end position="388"/>
    </location>
</feature>
<comment type="subcellular location">
    <subcellularLocation>
        <location evidence="1">Cell inner membrane</location>
        <topology evidence="1">Multi-pass membrane protein</topology>
    </subcellularLocation>
</comment>
<sequence length="435" mass="46467">MALPIAVSMLAQFALQLVDLYFVTRLGVSATAGVNAAGNVIFVTIAVSQVLGIGTVVLIAHGVGRRDYADVRIVLHQCLSLALFCGLVAVAVILAFVGPYLELISPDRLTFDAGMTFIAWALPGYALTFPMAVLGSALRGAGKPVHAAALSIFIVLLNAALAPLFIAEEAAGWGVKGAGLATSVSVLAGFTLCLLYCARTQRWMRLQYELMWPRYQHWGRILRVGIPAGCDFGMHFLFTAIVYYAIRDFGVVAQAGYAMGSQVLQMVALPGMAIAYAAGPIAGQNFGARNAARVTETFRKTAALAVAVMAVAIVVIQWQPGLLLGLLDADLEAIAAASEFLRAASWALAAQVLVSVCSGMFQAMAYTVPSVVSSSVRLVTFAVPTFWLYFQSSLEIEHVWHLYVVSLGIQAVLSLWLVTAEFRRRLPQPGVVISH</sequence>
<feature type="transmembrane region" description="Helical" evidence="10">
    <location>
        <begin position="221"/>
        <end position="243"/>
    </location>
</feature>
<dbReference type="NCBIfam" id="TIGR00797">
    <property type="entry name" value="matE"/>
    <property type="match status" value="1"/>
</dbReference>
<evidence type="ECO:0000256" key="8">
    <source>
        <dbReference type="ARBA" id="ARBA00023136"/>
    </source>
</evidence>
<evidence type="ECO:0000256" key="4">
    <source>
        <dbReference type="ARBA" id="ARBA00022475"/>
    </source>
</evidence>
<evidence type="ECO:0000256" key="1">
    <source>
        <dbReference type="ARBA" id="ARBA00004429"/>
    </source>
</evidence>
<dbReference type="InterPro" id="IPR050222">
    <property type="entry name" value="MATE_MdtK"/>
</dbReference>
<dbReference type="RefSeq" id="WP_380600301.1">
    <property type="nucleotide sequence ID" value="NZ_JBHSDU010000005.1"/>
</dbReference>
<dbReference type="PANTHER" id="PTHR43298:SF2">
    <property type="entry name" value="FMN_FAD EXPORTER YEEO-RELATED"/>
    <property type="match status" value="1"/>
</dbReference>
<keyword evidence="4" id="KW-1003">Cell membrane</keyword>
<comment type="caution">
    <text evidence="11">The sequence shown here is derived from an EMBL/GenBank/DDBJ whole genome shotgun (WGS) entry which is preliminary data.</text>
</comment>
<keyword evidence="12" id="KW-1185">Reference proteome</keyword>
<feature type="transmembrane region" description="Helical" evidence="10">
    <location>
        <begin position="400"/>
        <end position="418"/>
    </location>
</feature>
<accession>A0ABV8SXY6</accession>
<keyword evidence="8 10" id="KW-0472">Membrane</keyword>
<keyword evidence="5 10" id="KW-0812">Transmembrane</keyword>
<feature type="transmembrane region" description="Helical" evidence="10">
    <location>
        <begin position="145"/>
        <end position="166"/>
    </location>
</feature>
<dbReference type="PIRSF" id="PIRSF006603">
    <property type="entry name" value="DinF"/>
    <property type="match status" value="1"/>
</dbReference>
<feature type="transmembrane region" description="Helical" evidence="10">
    <location>
        <begin position="302"/>
        <end position="320"/>
    </location>
</feature>
<name>A0ABV8SXY6_9GAMM</name>
<feature type="transmembrane region" description="Helical" evidence="10">
    <location>
        <begin position="117"/>
        <end position="138"/>
    </location>
</feature>
<feature type="transmembrane region" description="Helical" evidence="10">
    <location>
        <begin position="36"/>
        <end position="61"/>
    </location>
</feature>
<evidence type="ECO:0000256" key="9">
    <source>
        <dbReference type="ARBA" id="ARBA00031636"/>
    </source>
</evidence>
<evidence type="ECO:0000256" key="6">
    <source>
        <dbReference type="ARBA" id="ARBA00022989"/>
    </source>
</evidence>